<dbReference type="InterPro" id="IPR046540">
    <property type="entry name" value="DMFA2_C"/>
</dbReference>
<dbReference type="Pfam" id="PF20254">
    <property type="entry name" value="DMFA2_C"/>
    <property type="match status" value="1"/>
</dbReference>
<evidence type="ECO:0000259" key="2">
    <source>
        <dbReference type="Pfam" id="PF26354"/>
    </source>
</evidence>
<dbReference type="InterPro" id="IPR013320">
    <property type="entry name" value="ConA-like_dom_sf"/>
</dbReference>
<dbReference type="Pfam" id="PF26354">
    <property type="entry name" value="DMF_alpha"/>
    <property type="match status" value="1"/>
</dbReference>
<dbReference type="AlphaFoldDB" id="W4LVA2"/>
<dbReference type="EMBL" id="AZHW01000197">
    <property type="protein sequence ID" value="ETX01815.1"/>
    <property type="molecule type" value="Genomic_DNA"/>
</dbReference>
<gene>
    <name evidence="3" type="ORF">ETSY1_05905</name>
</gene>
<evidence type="ECO:0000259" key="1">
    <source>
        <dbReference type="Pfam" id="PF20254"/>
    </source>
</evidence>
<name>W4LVA2_ENTF1</name>
<dbReference type="HOGENOM" id="CLU_013754_0_0_7"/>
<dbReference type="Gene3D" id="2.60.120.200">
    <property type="match status" value="1"/>
</dbReference>
<dbReference type="PATRIC" id="fig|1429438.4.peg.1318"/>
<evidence type="ECO:0008006" key="5">
    <source>
        <dbReference type="Google" id="ProtNLM"/>
    </source>
</evidence>
<dbReference type="Proteomes" id="UP000019141">
    <property type="component" value="Unassembled WGS sequence"/>
</dbReference>
<comment type="caution">
    <text evidence="3">The sequence shown here is derived from an EMBL/GenBank/DDBJ whole genome shotgun (WGS) entry which is preliminary data.</text>
</comment>
<feature type="domain" description="N,N-dimethylformamidase alpha subunit" evidence="2">
    <location>
        <begin position="10"/>
        <end position="94"/>
    </location>
</feature>
<dbReference type="InterPro" id="IPR058713">
    <property type="entry name" value="DMF_alpha_dom"/>
</dbReference>
<reference evidence="3 4" key="1">
    <citation type="journal article" date="2014" name="Nature">
        <title>An environmental bacterial taxon with a large and distinct metabolic repertoire.</title>
        <authorList>
            <person name="Wilson M.C."/>
            <person name="Mori T."/>
            <person name="Ruckert C."/>
            <person name="Uria A.R."/>
            <person name="Helf M.J."/>
            <person name="Takada K."/>
            <person name="Gernert C."/>
            <person name="Steffens U.A."/>
            <person name="Heycke N."/>
            <person name="Schmitt S."/>
            <person name="Rinke C."/>
            <person name="Helfrich E.J."/>
            <person name="Brachmann A.O."/>
            <person name="Gurgui C."/>
            <person name="Wakimoto T."/>
            <person name="Kracht M."/>
            <person name="Crusemann M."/>
            <person name="Hentschel U."/>
            <person name="Abe I."/>
            <person name="Matsunaga S."/>
            <person name="Kalinowski J."/>
            <person name="Takeyama H."/>
            <person name="Piel J."/>
        </authorList>
    </citation>
    <scope>NUCLEOTIDE SEQUENCE [LARGE SCALE GENOMIC DNA]</scope>
    <source>
        <strain evidence="4">TSY1</strain>
    </source>
</reference>
<protein>
    <recommendedName>
        <fullName evidence="5">N,N-dimethylformamidase</fullName>
    </recommendedName>
</protein>
<accession>W4LVA2</accession>
<sequence length="860" mass="95847">MHAVDPSRHDLAREFKANTIGPHSPDLQMLLKLLRWEPIAGRFIVVRPRHDGPWYLARTTGPKGHPMEIFYSHGYPTQPEAHWALFRKRWEQHTGEVLILDEDDRIDPTQHGGELTLNASYKPVLGYADQFSVANGDTIAFKISAAQDVPYHAEIVRLRCADHSGIGMKQTTIDTPINGEHPGRFQPIYAGSYAEAEASDAFHHLANGWTLQVYIWPTTPHKGPQAIMGTWEAANGSGYGLMIDDNGALALQLGDGQHRQIVSTNTPLLERHWYLIAASLDPVSGEVWVAQRPLIQYARDDSTAAHAEPLTVGPGMGGTFRIAAWHARAAEGPHAGRAIAEGFYNGKLDAPMVAARPLSLGERDGILQAATPAMLHDDVIAQWDFSRDIPSTRVIDISPHGRHGQLINLPTRAMKGHNWDGSEYNWQHKPEHYGAIHFHDDDLYDCDWETDLTWTVPEDLPSGLYCAYLTQQDAEDYIPFVVRPPRGTARAPLALLLPTASYWAYANRHSEVEWFERENIVGNFASVDPTTLFLHEHPEFGVSMYDEHSDGSGVCYASRLRPVLNMRPKERLWQLPADTHIMDWLDQLGFTYDIITEDDLEAEGEALLNRYSCVMTGTHPEYPSKRMLDAYAAFQNQGGRFIYFGGNGFYWRTSYHPDLPGVIEMRRAEDGIRSWKAEGGEYYHSTTGELGGMWRRMGRPPQSVAGTGMTAQGFDLSTYYERTPESSDARAAFIFDGIGDTERIGDFGLIGGGAAGWEIDRVDAALGTPPHALVVARATNFTSVYHWVKEEGTHTHSANTGETCPFVCCDMVFYETPNGGAVFSTSSIAWAGALSHNHYDNNVSRLTANVLRRFLDPTPL</sequence>
<organism evidence="3 4">
    <name type="scientific">Entotheonella factor</name>
    <dbReference type="NCBI Taxonomy" id="1429438"/>
    <lineage>
        <taxon>Bacteria</taxon>
        <taxon>Pseudomonadati</taxon>
        <taxon>Nitrospinota/Tectimicrobiota group</taxon>
        <taxon>Candidatus Tectimicrobiota</taxon>
        <taxon>Candidatus Entotheonellia</taxon>
        <taxon>Candidatus Entotheonellales</taxon>
        <taxon>Candidatus Entotheonellaceae</taxon>
        <taxon>Candidatus Entotheonella</taxon>
    </lineage>
</organism>
<dbReference type="SUPFAM" id="SSF49899">
    <property type="entry name" value="Concanavalin A-like lectins/glucanases"/>
    <property type="match status" value="1"/>
</dbReference>
<evidence type="ECO:0000313" key="3">
    <source>
        <dbReference type="EMBL" id="ETX01815.1"/>
    </source>
</evidence>
<keyword evidence="4" id="KW-1185">Reference proteome</keyword>
<proteinExistence type="predicted"/>
<feature type="domain" description="N,N-dimethylformamidase beta subunit-like C-terminal" evidence="1">
    <location>
        <begin position="411"/>
        <end position="841"/>
    </location>
</feature>
<evidence type="ECO:0000313" key="4">
    <source>
        <dbReference type="Proteomes" id="UP000019141"/>
    </source>
</evidence>